<evidence type="ECO:0000313" key="2">
    <source>
        <dbReference type="EMBL" id="VEL14462.1"/>
    </source>
</evidence>
<proteinExistence type="predicted"/>
<dbReference type="EMBL" id="CAAALY010021229">
    <property type="protein sequence ID" value="VEL14462.1"/>
    <property type="molecule type" value="Genomic_DNA"/>
</dbReference>
<protein>
    <submittedName>
        <fullName evidence="2">Uncharacterized protein</fullName>
    </submittedName>
</protein>
<sequence length="169" mass="18533">MCAFGAQPLQVSPTPLGRTRTGQPKSRPSEGHSCRAVEVTSQFERRCEDQDGVALGFFAIFSQLGELFSGLKVSMATSAPFTTAAEPFLVESLSQFTLTSHLRPEPAYLQLDPSQCQEPMLGTLAQQLVADETPANLSTSHFRIDHSEGRYCQRLQHQVQVKSSSNAFI</sequence>
<comment type="caution">
    <text evidence="2">The sequence shown here is derived from an EMBL/GenBank/DDBJ whole genome shotgun (WGS) entry which is preliminary data.</text>
</comment>
<evidence type="ECO:0000313" key="3">
    <source>
        <dbReference type="Proteomes" id="UP000784294"/>
    </source>
</evidence>
<gene>
    <name evidence="2" type="ORF">PXEA_LOCUS7902</name>
</gene>
<name>A0A448WLE3_9PLAT</name>
<keyword evidence="3" id="KW-1185">Reference proteome</keyword>
<reference evidence="2" key="1">
    <citation type="submission" date="2018-11" db="EMBL/GenBank/DDBJ databases">
        <authorList>
            <consortium name="Pathogen Informatics"/>
        </authorList>
    </citation>
    <scope>NUCLEOTIDE SEQUENCE</scope>
</reference>
<dbReference type="Proteomes" id="UP000784294">
    <property type="component" value="Unassembled WGS sequence"/>
</dbReference>
<dbReference type="AlphaFoldDB" id="A0A448WLE3"/>
<evidence type="ECO:0000256" key="1">
    <source>
        <dbReference type="SAM" id="MobiDB-lite"/>
    </source>
</evidence>
<feature type="region of interest" description="Disordered" evidence="1">
    <location>
        <begin position="1"/>
        <end position="34"/>
    </location>
</feature>
<organism evidence="2 3">
    <name type="scientific">Protopolystoma xenopodis</name>
    <dbReference type="NCBI Taxonomy" id="117903"/>
    <lineage>
        <taxon>Eukaryota</taxon>
        <taxon>Metazoa</taxon>
        <taxon>Spiralia</taxon>
        <taxon>Lophotrochozoa</taxon>
        <taxon>Platyhelminthes</taxon>
        <taxon>Monogenea</taxon>
        <taxon>Polyopisthocotylea</taxon>
        <taxon>Polystomatidea</taxon>
        <taxon>Polystomatidae</taxon>
        <taxon>Protopolystoma</taxon>
    </lineage>
</organism>
<accession>A0A448WLE3</accession>